<dbReference type="Gene3D" id="2.40.50.100">
    <property type="match status" value="1"/>
</dbReference>
<dbReference type="Pfam" id="PF25990">
    <property type="entry name" value="Beta-barrel_YknX"/>
    <property type="match status" value="1"/>
</dbReference>
<organism evidence="6 7">
    <name type="scientific">Candidatus Gottesmanbacteria bacterium RIFCSPHIGHO2_02_FULL_39_11</name>
    <dbReference type="NCBI Taxonomy" id="1798382"/>
    <lineage>
        <taxon>Bacteria</taxon>
        <taxon>Candidatus Gottesmaniibacteriota</taxon>
    </lineage>
</organism>
<dbReference type="Pfam" id="PF25967">
    <property type="entry name" value="RND-MFP_C"/>
    <property type="match status" value="1"/>
</dbReference>
<evidence type="ECO:0000256" key="3">
    <source>
        <dbReference type="ARBA" id="ARBA00023054"/>
    </source>
</evidence>
<dbReference type="PANTHER" id="PTHR32347">
    <property type="entry name" value="EFFLUX SYSTEM COMPONENT YKNX-RELATED"/>
    <property type="match status" value="1"/>
</dbReference>
<dbReference type="NCBIfam" id="TIGR01730">
    <property type="entry name" value="RND_mfp"/>
    <property type="match status" value="1"/>
</dbReference>
<feature type="domain" description="YknX-like beta-barrel" evidence="5">
    <location>
        <begin position="255"/>
        <end position="329"/>
    </location>
</feature>
<dbReference type="Gene3D" id="2.40.420.20">
    <property type="match status" value="1"/>
</dbReference>
<dbReference type="InterPro" id="IPR011053">
    <property type="entry name" value="Single_hybrid_motif"/>
</dbReference>
<feature type="domain" description="Multidrug resistance protein MdtA-like C-terminal permuted SH3" evidence="4">
    <location>
        <begin position="336"/>
        <end position="394"/>
    </location>
</feature>
<dbReference type="GO" id="GO:0022857">
    <property type="term" value="F:transmembrane transporter activity"/>
    <property type="evidence" value="ECO:0007669"/>
    <property type="project" value="InterPro"/>
</dbReference>
<dbReference type="GO" id="GO:0030313">
    <property type="term" value="C:cell envelope"/>
    <property type="evidence" value="ECO:0007669"/>
    <property type="project" value="UniProtKB-SubCell"/>
</dbReference>
<comment type="subcellular location">
    <subcellularLocation>
        <location evidence="1">Cell envelope</location>
    </subcellularLocation>
</comment>
<dbReference type="InterPro" id="IPR006143">
    <property type="entry name" value="RND_pump_MFP"/>
</dbReference>
<sequence length="410" mass="44046">MSTAVQFIKRPFQWFLKTRRRNKVFILLAIVVLFFVLLGQIQRANAKPHYIFAKVARGNITELVSETGNIGSSSTTGIYSPTNGTVEEIYVANNDPVTPGQNLFKVKSSATEQEKAQALSSYLTAKTTLDTANSNLYTLQSVMFSKWDTFKTLAQTDTYENSDESPKNDQRSSAEFHIAKDDWLAAESNYKKQQAVIFQAQAALTSAHLSYQATMDTTVKATAGGVVANLQLSVGDTVQTKSSTLMIISEVANTQVDVSLNEVDIPKVAEGQKAEVTLDAFPGKTFNGSVKSIDTVGTNTSGVITYRVLISILNPGPGIKPGMTANVDIETADATNVLTVPNNAVKPYQGKKAVQILDARTKKTNYIPVVIGIKGTEKTEIKSGIAEGSEVITGTKNGPSASALMGPSGQ</sequence>
<dbReference type="SUPFAM" id="SSF111369">
    <property type="entry name" value="HlyD-like secretion proteins"/>
    <property type="match status" value="1"/>
</dbReference>
<proteinExistence type="inferred from homology"/>
<dbReference type="InterPro" id="IPR058627">
    <property type="entry name" value="MdtA-like_C"/>
</dbReference>
<dbReference type="GO" id="GO:0016020">
    <property type="term" value="C:membrane"/>
    <property type="evidence" value="ECO:0007669"/>
    <property type="project" value="InterPro"/>
</dbReference>
<evidence type="ECO:0000256" key="1">
    <source>
        <dbReference type="ARBA" id="ARBA00004196"/>
    </source>
</evidence>
<gene>
    <name evidence="6" type="ORF">A3D77_06245</name>
</gene>
<dbReference type="Proteomes" id="UP000176923">
    <property type="component" value="Unassembled WGS sequence"/>
</dbReference>
<comment type="similarity">
    <text evidence="2">Belongs to the membrane fusion protein (MFP) (TC 8.A.1) family.</text>
</comment>
<evidence type="ECO:0000256" key="2">
    <source>
        <dbReference type="ARBA" id="ARBA00009477"/>
    </source>
</evidence>
<reference evidence="6 7" key="1">
    <citation type="journal article" date="2016" name="Nat. Commun.">
        <title>Thousands of microbial genomes shed light on interconnected biogeochemical processes in an aquifer system.</title>
        <authorList>
            <person name="Anantharaman K."/>
            <person name="Brown C.T."/>
            <person name="Hug L.A."/>
            <person name="Sharon I."/>
            <person name="Castelle C.J."/>
            <person name="Probst A.J."/>
            <person name="Thomas B.C."/>
            <person name="Singh A."/>
            <person name="Wilkins M.J."/>
            <person name="Karaoz U."/>
            <person name="Brodie E.L."/>
            <person name="Williams K.H."/>
            <person name="Hubbard S.S."/>
            <person name="Banfield J.F."/>
        </authorList>
    </citation>
    <scope>NUCLEOTIDE SEQUENCE [LARGE SCALE GENOMIC DNA]</scope>
</reference>
<dbReference type="AlphaFoldDB" id="A0A1F5ZVZ0"/>
<dbReference type="InterPro" id="IPR050465">
    <property type="entry name" value="UPF0194_transport"/>
</dbReference>
<evidence type="ECO:0000259" key="4">
    <source>
        <dbReference type="Pfam" id="PF25967"/>
    </source>
</evidence>
<dbReference type="SUPFAM" id="SSF51230">
    <property type="entry name" value="Single hybrid motif"/>
    <property type="match status" value="1"/>
</dbReference>
<evidence type="ECO:0000313" key="6">
    <source>
        <dbReference type="EMBL" id="OGG16581.1"/>
    </source>
</evidence>
<evidence type="ECO:0000313" key="7">
    <source>
        <dbReference type="Proteomes" id="UP000176923"/>
    </source>
</evidence>
<name>A0A1F5ZVZ0_9BACT</name>
<evidence type="ECO:0008006" key="8">
    <source>
        <dbReference type="Google" id="ProtNLM"/>
    </source>
</evidence>
<accession>A0A1F5ZVZ0</accession>
<keyword evidence="3" id="KW-0175">Coiled coil</keyword>
<dbReference type="STRING" id="1798382.A3D77_06245"/>
<dbReference type="InterPro" id="IPR058636">
    <property type="entry name" value="Beta-barrel_YknX"/>
</dbReference>
<protein>
    <recommendedName>
        <fullName evidence="8">RND efflux pump membrane fusion protein barrel-sandwich domain-containing protein</fullName>
    </recommendedName>
</protein>
<dbReference type="Gene3D" id="2.40.30.170">
    <property type="match status" value="1"/>
</dbReference>
<evidence type="ECO:0000259" key="5">
    <source>
        <dbReference type="Pfam" id="PF25990"/>
    </source>
</evidence>
<dbReference type="EMBL" id="MFJL01000011">
    <property type="protein sequence ID" value="OGG16581.1"/>
    <property type="molecule type" value="Genomic_DNA"/>
</dbReference>
<comment type="caution">
    <text evidence="6">The sequence shown here is derived from an EMBL/GenBank/DDBJ whole genome shotgun (WGS) entry which is preliminary data.</text>
</comment>